<comment type="caution">
    <text evidence="2">The sequence shown here is derived from an EMBL/GenBank/DDBJ whole genome shotgun (WGS) entry which is preliminary data.</text>
</comment>
<protein>
    <submittedName>
        <fullName evidence="2">Uncharacterized protein</fullName>
    </submittedName>
</protein>
<dbReference type="EMBL" id="CATNWA010019821">
    <property type="protein sequence ID" value="CAI9615178.1"/>
    <property type="molecule type" value="Genomic_DNA"/>
</dbReference>
<accession>A0ABN9H0B9</accession>
<gene>
    <name evidence="2" type="ORF">SPARVUS_LOCUS15189540</name>
</gene>
<sequence length="67" mass="6900">MIEAVKDRLAVASSDPQAGIPLGAESKPQSAVSPEPLMVGMDLKQPETRSRTPSSTSCGRGGFASGR</sequence>
<name>A0ABN9H0B9_9NEOB</name>
<feature type="region of interest" description="Disordered" evidence="1">
    <location>
        <begin position="1"/>
        <end position="67"/>
    </location>
</feature>
<reference evidence="2" key="1">
    <citation type="submission" date="2023-05" db="EMBL/GenBank/DDBJ databases">
        <authorList>
            <person name="Stuckert A."/>
        </authorList>
    </citation>
    <scope>NUCLEOTIDE SEQUENCE</scope>
</reference>
<evidence type="ECO:0000313" key="3">
    <source>
        <dbReference type="Proteomes" id="UP001162483"/>
    </source>
</evidence>
<organism evidence="2 3">
    <name type="scientific">Staurois parvus</name>
    <dbReference type="NCBI Taxonomy" id="386267"/>
    <lineage>
        <taxon>Eukaryota</taxon>
        <taxon>Metazoa</taxon>
        <taxon>Chordata</taxon>
        <taxon>Craniata</taxon>
        <taxon>Vertebrata</taxon>
        <taxon>Euteleostomi</taxon>
        <taxon>Amphibia</taxon>
        <taxon>Batrachia</taxon>
        <taxon>Anura</taxon>
        <taxon>Neobatrachia</taxon>
        <taxon>Ranoidea</taxon>
        <taxon>Ranidae</taxon>
        <taxon>Staurois</taxon>
    </lineage>
</organism>
<dbReference type="Proteomes" id="UP001162483">
    <property type="component" value="Unassembled WGS sequence"/>
</dbReference>
<keyword evidence="3" id="KW-1185">Reference proteome</keyword>
<evidence type="ECO:0000313" key="2">
    <source>
        <dbReference type="EMBL" id="CAI9615178.1"/>
    </source>
</evidence>
<proteinExistence type="predicted"/>
<evidence type="ECO:0000256" key="1">
    <source>
        <dbReference type="SAM" id="MobiDB-lite"/>
    </source>
</evidence>